<dbReference type="PROSITE" id="PS50995">
    <property type="entry name" value="HTH_MARR_2"/>
    <property type="match status" value="1"/>
</dbReference>
<keyword evidence="2 5" id="KW-0238">DNA-binding</keyword>
<dbReference type="InterPro" id="IPR023187">
    <property type="entry name" value="Tscrpt_reg_MarR-type_CS"/>
</dbReference>
<protein>
    <submittedName>
        <fullName evidence="5">DNA-binding transcriptional regulator, MarR family</fullName>
    </submittedName>
</protein>
<name>A0A1G7X9T5_9BURK</name>
<gene>
    <name evidence="5" type="ORF">SAMN05216466_105236</name>
</gene>
<dbReference type="Gene3D" id="1.10.10.10">
    <property type="entry name" value="Winged helix-like DNA-binding domain superfamily/Winged helix DNA-binding domain"/>
    <property type="match status" value="1"/>
</dbReference>
<dbReference type="Pfam" id="PF12802">
    <property type="entry name" value="MarR_2"/>
    <property type="match status" value="1"/>
</dbReference>
<dbReference type="InterPro" id="IPR000835">
    <property type="entry name" value="HTH_MarR-typ"/>
</dbReference>
<keyword evidence="3" id="KW-0804">Transcription</keyword>
<dbReference type="PROSITE" id="PS01117">
    <property type="entry name" value="HTH_MARR_1"/>
    <property type="match status" value="1"/>
</dbReference>
<feature type="domain" description="HTH marR-type" evidence="4">
    <location>
        <begin position="44"/>
        <end position="177"/>
    </location>
</feature>
<dbReference type="PANTHER" id="PTHR42756:SF1">
    <property type="entry name" value="TRANSCRIPTIONAL REPRESSOR OF EMRAB OPERON"/>
    <property type="match status" value="1"/>
</dbReference>
<dbReference type="EMBL" id="FNCJ01000005">
    <property type="protein sequence ID" value="SDG80330.1"/>
    <property type="molecule type" value="Genomic_DNA"/>
</dbReference>
<dbReference type="Proteomes" id="UP000199706">
    <property type="component" value="Unassembled WGS sequence"/>
</dbReference>
<dbReference type="PANTHER" id="PTHR42756">
    <property type="entry name" value="TRANSCRIPTIONAL REGULATOR, MARR"/>
    <property type="match status" value="1"/>
</dbReference>
<dbReference type="PRINTS" id="PR00598">
    <property type="entry name" value="HTHMARR"/>
</dbReference>
<sequence length="185" mass="20905">MNTRNCTKTKGRCLTADPVPPRHSSPPAYLWLSYNRAMEKTQFEERFGFLISDVGRLCGKRFDDLAKSTVDLTRAQCRALAYLAHYGEVNQARLADLLEVAPISAGRLLDRMEEGGWIERWSNPGDRRERQVRMTAKAERALGKARKVGDEVAAEGLNGFSDEEARQLIALLQRVRGNLSRIVDR</sequence>
<organism evidence="5 6">
    <name type="scientific">Paraburkholderia phenazinium</name>
    <dbReference type="NCBI Taxonomy" id="60549"/>
    <lineage>
        <taxon>Bacteria</taxon>
        <taxon>Pseudomonadati</taxon>
        <taxon>Pseudomonadota</taxon>
        <taxon>Betaproteobacteria</taxon>
        <taxon>Burkholderiales</taxon>
        <taxon>Burkholderiaceae</taxon>
        <taxon>Paraburkholderia</taxon>
    </lineage>
</organism>
<dbReference type="AlphaFoldDB" id="A0A1G7X9T5"/>
<evidence type="ECO:0000256" key="2">
    <source>
        <dbReference type="ARBA" id="ARBA00023125"/>
    </source>
</evidence>
<reference evidence="5 6" key="1">
    <citation type="submission" date="2016-10" db="EMBL/GenBank/DDBJ databases">
        <authorList>
            <person name="de Groot N.N."/>
        </authorList>
    </citation>
    <scope>NUCLEOTIDE SEQUENCE [LARGE SCALE GENOMIC DNA]</scope>
    <source>
        <strain evidence="5 6">LMG 2247</strain>
    </source>
</reference>
<evidence type="ECO:0000256" key="3">
    <source>
        <dbReference type="ARBA" id="ARBA00023163"/>
    </source>
</evidence>
<dbReference type="SMART" id="SM00347">
    <property type="entry name" value="HTH_MARR"/>
    <property type="match status" value="1"/>
</dbReference>
<proteinExistence type="predicted"/>
<keyword evidence="1" id="KW-0805">Transcription regulation</keyword>
<dbReference type="SUPFAM" id="SSF46785">
    <property type="entry name" value="Winged helix' DNA-binding domain"/>
    <property type="match status" value="1"/>
</dbReference>
<evidence type="ECO:0000313" key="6">
    <source>
        <dbReference type="Proteomes" id="UP000199706"/>
    </source>
</evidence>
<evidence type="ECO:0000259" key="4">
    <source>
        <dbReference type="PROSITE" id="PS50995"/>
    </source>
</evidence>
<dbReference type="InterPro" id="IPR036390">
    <property type="entry name" value="WH_DNA-bd_sf"/>
</dbReference>
<evidence type="ECO:0000256" key="1">
    <source>
        <dbReference type="ARBA" id="ARBA00023015"/>
    </source>
</evidence>
<dbReference type="InterPro" id="IPR036388">
    <property type="entry name" value="WH-like_DNA-bd_sf"/>
</dbReference>
<accession>A0A1G7X9T5</accession>
<dbReference type="GO" id="GO:0003700">
    <property type="term" value="F:DNA-binding transcription factor activity"/>
    <property type="evidence" value="ECO:0007669"/>
    <property type="project" value="InterPro"/>
</dbReference>
<evidence type="ECO:0000313" key="5">
    <source>
        <dbReference type="EMBL" id="SDG80330.1"/>
    </source>
</evidence>
<dbReference type="GO" id="GO:0003677">
    <property type="term" value="F:DNA binding"/>
    <property type="evidence" value="ECO:0007669"/>
    <property type="project" value="UniProtKB-KW"/>
</dbReference>